<organism evidence="2">
    <name type="scientific">Eucalyptus grandis</name>
    <name type="common">Flooded gum</name>
    <dbReference type="NCBI Taxonomy" id="71139"/>
    <lineage>
        <taxon>Eukaryota</taxon>
        <taxon>Viridiplantae</taxon>
        <taxon>Streptophyta</taxon>
        <taxon>Embryophyta</taxon>
        <taxon>Tracheophyta</taxon>
        <taxon>Spermatophyta</taxon>
        <taxon>Magnoliopsida</taxon>
        <taxon>eudicotyledons</taxon>
        <taxon>Gunneridae</taxon>
        <taxon>Pentapetalae</taxon>
        <taxon>rosids</taxon>
        <taxon>malvids</taxon>
        <taxon>Myrtales</taxon>
        <taxon>Myrtaceae</taxon>
        <taxon>Myrtoideae</taxon>
        <taxon>Eucalypteae</taxon>
        <taxon>Eucalyptus</taxon>
    </lineage>
</organism>
<dbReference type="Pfam" id="PF00168">
    <property type="entry name" value="C2"/>
    <property type="match status" value="1"/>
</dbReference>
<reference evidence="2" key="1">
    <citation type="submission" date="2013-07" db="EMBL/GenBank/DDBJ databases">
        <title>The genome of Eucalyptus grandis.</title>
        <authorList>
            <person name="Schmutz J."/>
            <person name="Hayes R."/>
            <person name="Myburg A."/>
            <person name="Tuskan G."/>
            <person name="Grattapaglia D."/>
            <person name="Rokhsar D.S."/>
        </authorList>
    </citation>
    <scope>NUCLEOTIDE SEQUENCE</scope>
    <source>
        <tissue evidence="2">Leaf extractions</tissue>
    </source>
</reference>
<feature type="domain" description="C2" evidence="1">
    <location>
        <begin position="1"/>
        <end position="118"/>
    </location>
</feature>
<dbReference type="eggNOG" id="ENOG502QUNY">
    <property type="taxonomic scope" value="Eukaryota"/>
</dbReference>
<dbReference type="SMART" id="SM00239">
    <property type="entry name" value="C2"/>
    <property type="match status" value="1"/>
</dbReference>
<name>A0A059D3N2_EUCGR</name>
<dbReference type="PROSITE" id="PS50004">
    <property type="entry name" value="C2"/>
    <property type="match status" value="1"/>
</dbReference>
<sequence>MACSCLRVKSIWAEDLKDANFFRIHRSMNPYVIVSISDGVKQHEEKQHSPVHKDGGTDPRWDHPFSLTVDEAAARAGRLKLKFEIKAEKTFRSDRKVGSVEVPVKKLLDQPGGDGEWKMATYGVWLPSGEKTKGVLNFSYQFGDLEAAVAPPTDGAVPHFASEVYPPQGYAPHPKGHGPKPRGHVNPAWISAGLNAWDT</sequence>
<feature type="non-terminal residue" evidence="2">
    <location>
        <position position="199"/>
    </location>
</feature>
<dbReference type="InterPro" id="IPR044750">
    <property type="entry name" value="C2_SRC2/BAP"/>
</dbReference>
<dbReference type="EMBL" id="KK198754">
    <property type="protein sequence ID" value="KCW85094.1"/>
    <property type="molecule type" value="Genomic_DNA"/>
</dbReference>
<dbReference type="SUPFAM" id="SSF49562">
    <property type="entry name" value="C2 domain (Calcium/lipid-binding domain, CaLB)"/>
    <property type="match status" value="1"/>
</dbReference>
<dbReference type="GO" id="GO:0006952">
    <property type="term" value="P:defense response"/>
    <property type="evidence" value="ECO:0007669"/>
    <property type="project" value="InterPro"/>
</dbReference>
<dbReference type="PANTHER" id="PTHR32246:SF173">
    <property type="entry name" value="C2 DOMAIN-CONTAINING PROTEIN"/>
    <property type="match status" value="1"/>
</dbReference>
<evidence type="ECO:0000259" key="1">
    <source>
        <dbReference type="PROSITE" id="PS50004"/>
    </source>
</evidence>
<dbReference type="InterPro" id="IPR000008">
    <property type="entry name" value="C2_dom"/>
</dbReference>
<dbReference type="InterPro" id="IPR035892">
    <property type="entry name" value="C2_domain_sf"/>
</dbReference>
<accession>A0A059D3N2</accession>
<dbReference type="InParanoid" id="A0A059D3N2"/>
<dbReference type="CDD" id="cd04051">
    <property type="entry name" value="C2_SRC2_like"/>
    <property type="match status" value="1"/>
</dbReference>
<dbReference type="Gene3D" id="2.60.40.150">
    <property type="entry name" value="C2 domain"/>
    <property type="match status" value="1"/>
</dbReference>
<dbReference type="Gramene" id="KCW85094">
    <property type="protein sequence ID" value="KCW85094"/>
    <property type="gene ID" value="EUGRSUZ_B01930"/>
</dbReference>
<dbReference type="STRING" id="71139.A0A059D3N2"/>
<evidence type="ECO:0000313" key="2">
    <source>
        <dbReference type="EMBL" id="KCW85094.1"/>
    </source>
</evidence>
<dbReference type="AlphaFoldDB" id="A0A059D3N2"/>
<protein>
    <recommendedName>
        <fullName evidence="1">C2 domain-containing protein</fullName>
    </recommendedName>
</protein>
<gene>
    <name evidence="2" type="ORF">EUGRSUZ_B01930</name>
</gene>
<dbReference type="PANTHER" id="PTHR32246">
    <property type="entry name" value="INGRESSION PROTEIN FIC1"/>
    <property type="match status" value="1"/>
</dbReference>
<proteinExistence type="predicted"/>